<dbReference type="InterPro" id="IPR001550">
    <property type="entry name" value="Transcrpt_antitermin_CS"/>
</dbReference>
<dbReference type="Pfam" id="PF03123">
    <property type="entry name" value="CAT_RBD"/>
    <property type="match status" value="1"/>
</dbReference>
<accession>A0A9J6PZT9</accession>
<dbReference type="PROSITE" id="PS00654">
    <property type="entry name" value="PRD_1"/>
    <property type="match status" value="1"/>
</dbReference>
<dbReference type="InterPro" id="IPR050661">
    <property type="entry name" value="BglG_antiterminators"/>
</dbReference>
<gene>
    <name evidence="8" type="ORF">N5923_18710</name>
</gene>
<protein>
    <submittedName>
        <fullName evidence="8">PRD domain-containing protein</fullName>
    </submittedName>
</protein>
<name>A0A9J6PZT9_9GAMM</name>
<dbReference type="SMART" id="SM01061">
    <property type="entry name" value="CAT_RBD"/>
    <property type="match status" value="1"/>
</dbReference>
<dbReference type="SUPFAM" id="SSF50151">
    <property type="entry name" value="SacY-like RNA-binding domain"/>
    <property type="match status" value="1"/>
</dbReference>
<dbReference type="Pfam" id="PF00874">
    <property type="entry name" value="PRD"/>
    <property type="match status" value="2"/>
</dbReference>
<dbReference type="AlphaFoldDB" id="A0A9J6PZT9"/>
<dbReference type="EMBL" id="JAODIM010000043">
    <property type="protein sequence ID" value="MCU5779519.1"/>
    <property type="molecule type" value="Genomic_DNA"/>
</dbReference>
<dbReference type="PANTHER" id="PTHR30185">
    <property type="entry name" value="CRYPTIC BETA-GLUCOSIDE BGL OPERON ANTITERMINATOR"/>
    <property type="match status" value="1"/>
</dbReference>
<dbReference type="RefSeq" id="WP_267144867.1">
    <property type="nucleotide sequence ID" value="NZ_JAODIL010000082.1"/>
</dbReference>
<keyword evidence="2" id="KW-0694">RNA-binding</keyword>
<dbReference type="Gene3D" id="2.30.24.10">
    <property type="entry name" value="CAT RNA-binding domain"/>
    <property type="match status" value="1"/>
</dbReference>
<evidence type="ECO:0000256" key="3">
    <source>
        <dbReference type="ARBA" id="ARBA00023015"/>
    </source>
</evidence>
<dbReference type="Gene3D" id="1.10.1790.10">
    <property type="entry name" value="PRD domain"/>
    <property type="match status" value="2"/>
</dbReference>
<proteinExistence type="inferred from homology"/>
<evidence type="ECO:0000256" key="6">
    <source>
        <dbReference type="ARBA" id="ARBA00038510"/>
    </source>
</evidence>
<evidence type="ECO:0000256" key="1">
    <source>
        <dbReference type="ARBA" id="ARBA00022737"/>
    </source>
</evidence>
<evidence type="ECO:0000256" key="5">
    <source>
        <dbReference type="ARBA" id="ARBA00023163"/>
    </source>
</evidence>
<organism evidence="8 9">
    <name type="scientific">Winslowiella arboricola</name>
    <dbReference type="NCBI Taxonomy" id="2978220"/>
    <lineage>
        <taxon>Bacteria</taxon>
        <taxon>Pseudomonadati</taxon>
        <taxon>Pseudomonadota</taxon>
        <taxon>Gammaproteobacteria</taxon>
        <taxon>Enterobacterales</taxon>
        <taxon>Erwiniaceae</taxon>
        <taxon>Winslowiella</taxon>
    </lineage>
</organism>
<dbReference type="InterPro" id="IPR011608">
    <property type="entry name" value="PRD"/>
</dbReference>
<dbReference type="PANTHER" id="PTHR30185:SF15">
    <property type="entry name" value="CRYPTIC BETA-GLUCOSIDE BGL OPERON ANTITERMINATOR"/>
    <property type="match status" value="1"/>
</dbReference>
<evidence type="ECO:0000256" key="2">
    <source>
        <dbReference type="ARBA" id="ARBA00022884"/>
    </source>
</evidence>
<dbReference type="InterPro" id="IPR036634">
    <property type="entry name" value="PRD_sf"/>
</dbReference>
<evidence type="ECO:0000259" key="7">
    <source>
        <dbReference type="PROSITE" id="PS51372"/>
    </source>
</evidence>
<dbReference type="SUPFAM" id="SSF63520">
    <property type="entry name" value="PTS-regulatory domain, PRD"/>
    <property type="match status" value="2"/>
</dbReference>
<feature type="domain" description="PRD" evidence="7">
    <location>
        <begin position="171"/>
        <end position="280"/>
    </location>
</feature>
<dbReference type="GO" id="GO:0003723">
    <property type="term" value="F:RNA binding"/>
    <property type="evidence" value="ECO:0007669"/>
    <property type="project" value="UniProtKB-KW"/>
</dbReference>
<dbReference type="GO" id="GO:0045893">
    <property type="term" value="P:positive regulation of DNA-templated transcription"/>
    <property type="evidence" value="ECO:0007669"/>
    <property type="project" value="InterPro"/>
</dbReference>
<dbReference type="InterPro" id="IPR036650">
    <property type="entry name" value="CAT_RNA-bd_dom_sf"/>
</dbReference>
<evidence type="ECO:0000256" key="4">
    <source>
        <dbReference type="ARBA" id="ARBA00023159"/>
    </source>
</evidence>
<evidence type="ECO:0000313" key="8">
    <source>
        <dbReference type="EMBL" id="MCU5779519.1"/>
    </source>
</evidence>
<keyword evidence="9" id="KW-1185">Reference proteome</keyword>
<comment type="similarity">
    <text evidence="6">Belongs to the transcriptional antiterminator BglG family.</text>
</comment>
<dbReference type="PROSITE" id="PS51372">
    <property type="entry name" value="PRD_2"/>
    <property type="match status" value="2"/>
</dbReference>
<feature type="domain" description="PRD" evidence="7">
    <location>
        <begin position="65"/>
        <end position="170"/>
    </location>
</feature>
<keyword evidence="5" id="KW-0804">Transcription</keyword>
<dbReference type="Proteomes" id="UP001064262">
    <property type="component" value="Unassembled WGS sequence"/>
</dbReference>
<sequence>MKIAKILNNNVVLVHDEQGQEQVVMGRGIAFKKCSGDELDAALIEKVFSLKSHDLTGRLSELLSEIPLQVVIASECIITLAKQRLNTELHESLAIALTDHIHFALERQRQNLPMRNVLQWEIRSLYPREYALGLEALTIIAKRLQVSLPEDEAGFIALHLVNAQLNSEMPEVMHITRFMQEILHIVKYQLSLDYQTDSLSYNRFVTHLKFFSQRMLGKRGVYSDDESLHDVVRDRYPQAYLCVQKIDRHVMTKYAYALGSEERMFLTIHIERVRKETLAIQEGHDEA</sequence>
<keyword evidence="4" id="KW-0010">Activator</keyword>
<comment type="caution">
    <text evidence="8">The sequence shown here is derived from an EMBL/GenBank/DDBJ whole genome shotgun (WGS) entry which is preliminary data.</text>
</comment>
<keyword evidence="3" id="KW-0805">Transcription regulation</keyword>
<dbReference type="NCBIfam" id="NF046042">
    <property type="entry name" value="LicT"/>
    <property type="match status" value="1"/>
</dbReference>
<keyword evidence="1" id="KW-0677">Repeat</keyword>
<reference evidence="8" key="1">
    <citation type="submission" date="2022-09" db="EMBL/GenBank/DDBJ databases">
        <title>Winslowiella arboricola sp. nov., isolated from bleeding cankers on broadleaf hosts.</title>
        <authorList>
            <person name="Brady C."/>
            <person name="Kaur S."/>
            <person name="Crampton B."/>
            <person name="Maddock D."/>
            <person name="Arnold D."/>
            <person name="Denman S."/>
        </authorList>
    </citation>
    <scope>NUCLEOTIDE SEQUENCE</scope>
    <source>
        <strain evidence="8">BAC 15a-03b</strain>
    </source>
</reference>
<dbReference type="InterPro" id="IPR004341">
    <property type="entry name" value="CAT_RNA-bd_dom"/>
</dbReference>
<evidence type="ECO:0000313" key="9">
    <source>
        <dbReference type="Proteomes" id="UP001064262"/>
    </source>
</evidence>